<reference evidence="8 9" key="1">
    <citation type="submission" date="2018-05" db="EMBL/GenBank/DDBJ databases">
        <title>Draft genome of Methanospirillum lacunae Ki8-1.</title>
        <authorList>
            <person name="Dueholm M.S."/>
            <person name="Nielsen P.H."/>
            <person name="Bakmann L.F."/>
            <person name="Otzen D.E."/>
        </authorList>
    </citation>
    <scope>NUCLEOTIDE SEQUENCE [LARGE SCALE GENOMIC DNA]</scope>
    <source>
        <strain evidence="8 9">Ki8-1</strain>
    </source>
</reference>
<dbReference type="OrthoDB" id="8523at2157"/>
<proteinExistence type="inferred from homology"/>
<keyword evidence="1 3" id="KW-0807">Transducer</keyword>
<dbReference type="Pfam" id="PF18947">
    <property type="entry name" value="HAMP_2"/>
    <property type="match status" value="1"/>
</dbReference>
<dbReference type="CDD" id="cd11386">
    <property type="entry name" value="MCP_signal"/>
    <property type="match status" value="1"/>
</dbReference>
<evidence type="ECO:0000259" key="5">
    <source>
        <dbReference type="PROSITE" id="PS50111"/>
    </source>
</evidence>
<dbReference type="Gene3D" id="1.10.287.950">
    <property type="entry name" value="Methyl-accepting chemotaxis protein"/>
    <property type="match status" value="1"/>
</dbReference>
<evidence type="ECO:0008006" key="10">
    <source>
        <dbReference type="Google" id="ProtNLM"/>
    </source>
</evidence>
<dbReference type="Gene3D" id="1.20.120.1530">
    <property type="match status" value="1"/>
</dbReference>
<feature type="domain" description="PAC" evidence="7">
    <location>
        <begin position="892"/>
        <end position="945"/>
    </location>
</feature>
<dbReference type="Pfam" id="PF13426">
    <property type="entry name" value="PAS_9"/>
    <property type="match status" value="2"/>
</dbReference>
<evidence type="ECO:0000259" key="7">
    <source>
        <dbReference type="PROSITE" id="PS50113"/>
    </source>
</evidence>
<dbReference type="InterPro" id="IPR013656">
    <property type="entry name" value="PAS_4"/>
</dbReference>
<dbReference type="Pfam" id="PF08448">
    <property type="entry name" value="PAS_4"/>
    <property type="match status" value="4"/>
</dbReference>
<dbReference type="PROSITE" id="PS50113">
    <property type="entry name" value="PAC"/>
    <property type="match status" value="2"/>
</dbReference>
<dbReference type="SUPFAM" id="SSF58104">
    <property type="entry name" value="Methyl-accepting chemotaxis protein (MCP) signaling domain"/>
    <property type="match status" value="1"/>
</dbReference>
<dbReference type="Pfam" id="PF00015">
    <property type="entry name" value="MCPsignal"/>
    <property type="match status" value="1"/>
</dbReference>
<evidence type="ECO:0000256" key="1">
    <source>
        <dbReference type="ARBA" id="ARBA00023224"/>
    </source>
</evidence>
<dbReference type="SMART" id="SM00091">
    <property type="entry name" value="PAS"/>
    <property type="match status" value="8"/>
</dbReference>
<dbReference type="PROSITE" id="PS50111">
    <property type="entry name" value="CHEMOTAXIS_TRANSDUC_2"/>
    <property type="match status" value="1"/>
</dbReference>
<dbReference type="InterPro" id="IPR035965">
    <property type="entry name" value="PAS-like_dom_sf"/>
</dbReference>
<dbReference type="Proteomes" id="UP000245657">
    <property type="component" value="Unassembled WGS sequence"/>
</dbReference>
<comment type="similarity">
    <text evidence="2">Belongs to the methyl-accepting chemotaxis (MCP) protein family.</text>
</comment>
<dbReference type="InterPro" id="IPR000700">
    <property type="entry name" value="PAS-assoc_C"/>
</dbReference>
<sequence length="1400" mass="152884">MSISALPATSKELESLQTLYDSIPFAVFVIGSNGLFIDCNKTALSIFCASSRDNLIGKPPGVLSPQKQRNGNDSETEAKKHIQDAHQSGLANFYFDHQTLDGKIFPAKVILSKIAYVGEECLLATIADISGQVRVEENQALIDENPYALIKLNPDLTIADVNPAFLQITGYKREEWIGRSAGDFNVLKREGPTPLDAIKAKSTLKGNYVADFPNGITSMEYSYIPIFDADGAILYIYAIFADRTKLDSKINESNTLIKENPAAILSLDLNGRIQAYNQAFLDFSHISQEKILLMNVKEFKILERVGQSISEVISSGKPSKGKMVVDFDWSVRILDFTYIPVFDARDEVTGLIGMFVDVTDQDSRMNEMDSFLSENPHAIMTLNPDMAVMDVNPAFCKISGYSHDQAIRMQHKEFKSTDRVGATAADAINNKKAMGGKITCLFPAGIRHLEYTYIPIFDKAGRVTKVFDIFADVTSLVEKINESESLIKANPASILTVEPNGKILSVNPSFIAISHLSEEKLLSMKLQEFNIISREGLPLSEILSKKEISKGMLVVDFGWSVRTLDFTYIPVRDANETVTSLVAMYIDVTEQVSRLDEMESFLGENPHAIMTLSPEMAVLDVNPAFCNISGFSHGQATRMQHKEFKSTDRVGATAADAINNKKAMGGKITCLFPAGIRHLEYTYIPIFDKAGRVTKVFDIFADVTSLIEKITESNSLIKENPASIMSLDIQGNILSVNKAFLEVSHISEEKLLTMNGRDLNCIKRDGPSISEVVSSKQASKGRMIVDFEWAVKTLDYTYIPVLDANDAVTSIVAMYIDVSDQVAYVNEIESFIRENPHAIMMMDTDMRITETNPACSKMLGYSHEEITRMKLSDLKVIEREGQTIRDALQTKQPVRGRVISDTPAGIRHLDYVYIPIMDQKGTVIRFIEIFSDMTAIRSLVQYLNKSVEGVQSNISSLAKGDTTFNVKILDADEYSSSAREEFVKIGKAIDTARKAITHLVEDSNAIANAAIAGDLKFRSDSSVHEGSYREIIEGMNKTLDSINVPIIESMNVASNYAKYNFTAHFDPKIEIKGDWIQFKTELNNIGIQISEAISLINKSVSDLASSAEEANASIEEVLAGAHQIAANTGKVSQNADQGGDGIVQVLKAMEDLNETVAAVSQKTESVSAASNETNSLAKGGITLAKQSEKAMGDITTSTNEVDSIVNGINSQMDEIGKIVRLISDIANQTNLLALNAAIEAARAGEAGRGFAVVAAEVKSLAQDSRKSAENIADMIATLQTKANQATQAMGKSTTAVKEGSSALEQTLTAFNKIADTIEEINQNIVEVASASEEQAASVEEVTASIQEVANLVQNTSREAGDAAAATEEASASIDEVGRIMGGVVRIVENISGEMTKFKVA</sequence>
<dbReference type="GO" id="GO:0007165">
    <property type="term" value="P:signal transduction"/>
    <property type="evidence" value="ECO:0007669"/>
    <property type="project" value="UniProtKB-KW"/>
</dbReference>
<dbReference type="InterPro" id="IPR004089">
    <property type="entry name" value="MCPsignal_dom"/>
</dbReference>
<dbReference type="InterPro" id="IPR003660">
    <property type="entry name" value="HAMP_dom"/>
</dbReference>
<organism evidence="8 9">
    <name type="scientific">Methanospirillum lacunae</name>
    <dbReference type="NCBI Taxonomy" id="668570"/>
    <lineage>
        <taxon>Archaea</taxon>
        <taxon>Methanobacteriati</taxon>
        <taxon>Methanobacteriota</taxon>
        <taxon>Stenosarchaea group</taxon>
        <taxon>Methanomicrobia</taxon>
        <taxon>Methanomicrobiales</taxon>
        <taxon>Methanospirillaceae</taxon>
        <taxon>Methanospirillum</taxon>
    </lineage>
</organism>
<evidence type="ECO:0000313" key="9">
    <source>
        <dbReference type="Proteomes" id="UP000245657"/>
    </source>
</evidence>
<dbReference type="GO" id="GO:0016020">
    <property type="term" value="C:membrane"/>
    <property type="evidence" value="ECO:0007669"/>
    <property type="project" value="InterPro"/>
</dbReference>
<evidence type="ECO:0000313" key="8">
    <source>
        <dbReference type="EMBL" id="PWR70387.1"/>
    </source>
</evidence>
<dbReference type="Gene3D" id="3.30.450.20">
    <property type="entry name" value="PAS domain"/>
    <property type="match status" value="8"/>
</dbReference>
<evidence type="ECO:0000256" key="3">
    <source>
        <dbReference type="PROSITE-ProRule" id="PRU00284"/>
    </source>
</evidence>
<dbReference type="InterPro" id="IPR000014">
    <property type="entry name" value="PAS"/>
</dbReference>
<dbReference type="RefSeq" id="WP_109969816.1">
    <property type="nucleotide sequence ID" value="NZ_CP176093.1"/>
</dbReference>
<gene>
    <name evidence="8" type="ORF">DK846_15015</name>
</gene>
<evidence type="ECO:0000256" key="2">
    <source>
        <dbReference type="ARBA" id="ARBA00029447"/>
    </source>
</evidence>
<feature type="domain" description="PAS" evidence="6">
    <location>
        <begin position="134"/>
        <end position="180"/>
    </location>
</feature>
<feature type="domain" description="Methyl-accepting transducer" evidence="5">
    <location>
        <begin position="1113"/>
        <end position="1349"/>
    </location>
</feature>
<accession>A0A2V2N2I8</accession>
<dbReference type="GeneID" id="97547605"/>
<dbReference type="PANTHER" id="PTHR32089:SF112">
    <property type="entry name" value="LYSOZYME-LIKE PROTEIN-RELATED"/>
    <property type="match status" value="1"/>
</dbReference>
<name>A0A2V2N2I8_9EURY</name>
<dbReference type="InterPro" id="IPR001610">
    <property type="entry name" value="PAC"/>
</dbReference>
<dbReference type="NCBIfam" id="TIGR00229">
    <property type="entry name" value="sensory_box"/>
    <property type="match status" value="3"/>
</dbReference>
<feature type="domain" description="PAC" evidence="7">
    <location>
        <begin position="317"/>
        <end position="370"/>
    </location>
</feature>
<feature type="compositionally biased region" description="Basic and acidic residues" evidence="4">
    <location>
        <begin position="70"/>
        <end position="80"/>
    </location>
</feature>
<keyword evidence="9" id="KW-1185">Reference proteome</keyword>
<dbReference type="Pfam" id="PF13188">
    <property type="entry name" value="PAS_8"/>
    <property type="match status" value="1"/>
</dbReference>
<dbReference type="CDD" id="cd00130">
    <property type="entry name" value="PAS"/>
    <property type="match status" value="5"/>
</dbReference>
<evidence type="ECO:0000256" key="4">
    <source>
        <dbReference type="SAM" id="MobiDB-lite"/>
    </source>
</evidence>
<comment type="caution">
    <text evidence="8">The sequence shown here is derived from an EMBL/GenBank/DDBJ whole genome shotgun (WGS) entry which is preliminary data.</text>
</comment>
<dbReference type="PANTHER" id="PTHR32089">
    <property type="entry name" value="METHYL-ACCEPTING CHEMOTAXIS PROTEIN MCPB"/>
    <property type="match status" value="1"/>
</dbReference>
<protein>
    <recommendedName>
        <fullName evidence="10">Chemotaxis protein</fullName>
    </recommendedName>
</protein>
<feature type="region of interest" description="Disordered" evidence="4">
    <location>
        <begin position="58"/>
        <end position="80"/>
    </location>
</feature>
<dbReference type="EMBL" id="QGMY01000014">
    <property type="protein sequence ID" value="PWR70387.1"/>
    <property type="molecule type" value="Genomic_DNA"/>
</dbReference>
<feature type="domain" description="PAS" evidence="6">
    <location>
        <begin position="824"/>
        <end position="866"/>
    </location>
</feature>
<dbReference type="SUPFAM" id="SSF55785">
    <property type="entry name" value="PYP-like sensor domain (PAS domain)"/>
    <property type="match status" value="8"/>
</dbReference>
<dbReference type="PROSITE" id="PS50112">
    <property type="entry name" value="PAS"/>
    <property type="match status" value="2"/>
</dbReference>
<evidence type="ECO:0000259" key="6">
    <source>
        <dbReference type="PROSITE" id="PS50112"/>
    </source>
</evidence>
<dbReference type="SMART" id="SM00283">
    <property type="entry name" value="MA"/>
    <property type="match status" value="1"/>
</dbReference>
<dbReference type="SMART" id="SM00086">
    <property type="entry name" value="PAC"/>
    <property type="match status" value="6"/>
</dbReference>